<gene>
    <name evidence="1" type="ORF">ABIF29_003702</name>
</gene>
<dbReference type="EMBL" id="JBGBZA010000002">
    <property type="protein sequence ID" value="MEY9316903.1"/>
    <property type="molecule type" value="Genomic_DNA"/>
</dbReference>
<comment type="caution">
    <text evidence="1">The sequence shown here is derived from an EMBL/GenBank/DDBJ whole genome shotgun (WGS) entry which is preliminary data.</text>
</comment>
<evidence type="ECO:0000313" key="2">
    <source>
        <dbReference type="Proteomes" id="UP001565471"/>
    </source>
</evidence>
<sequence>MSGNKVVGANRSFSQVGGVRIGRWGATIPYAVLSGDQVALSLASFGRESVFHVGWNRFAAHTAVVIGPAPD</sequence>
<evidence type="ECO:0000313" key="1">
    <source>
        <dbReference type="EMBL" id="MEY9316903.1"/>
    </source>
</evidence>
<proteinExistence type="predicted"/>
<name>A0ABV4F0F8_BRAEL</name>
<reference evidence="1 2" key="1">
    <citation type="submission" date="2024-07" db="EMBL/GenBank/DDBJ databases">
        <title>Genomic Encyclopedia of Type Strains, Phase V (KMG-V): Genome sequencing to study the core and pangenomes of soil and plant-associated prokaryotes.</title>
        <authorList>
            <person name="Whitman W."/>
        </authorList>
    </citation>
    <scope>NUCLEOTIDE SEQUENCE [LARGE SCALE GENOMIC DNA]</scope>
    <source>
        <strain evidence="1 2">USDA 415</strain>
    </source>
</reference>
<accession>A0ABV4F0F8</accession>
<organism evidence="1 2">
    <name type="scientific">Bradyrhizobium elkanii</name>
    <dbReference type="NCBI Taxonomy" id="29448"/>
    <lineage>
        <taxon>Bacteria</taxon>
        <taxon>Pseudomonadati</taxon>
        <taxon>Pseudomonadota</taxon>
        <taxon>Alphaproteobacteria</taxon>
        <taxon>Hyphomicrobiales</taxon>
        <taxon>Nitrobacteraceae</taxon>
        <taxon>Bradyrhizobium</taxon>
    </lineage>
</organism>
<keyword evidence="2" id="KW-1185">Reference proteome</keyword>
<protein>
    <submittedName>
        <fullName evidence="1">Uncharacterized protein</fullName>
    </submittedName>
</protein>
<dbReference type="Proteomes" id="UP001565471">
    <property type="component" value="Unassembled WGS sequence"/>
</dbReference>